<feature type="region of interest" description="C-terminal regulatory PFK domain 2" evidence="14">
    <location>
        <begin position="406"/>
        <end position="769"/>
    </location>
</feature>
<reference evidence="17" key="1">
    <citation type="submission" date="2020-03" db="EMBL/GenBank/DDBJ databases">
        <title>Transcriptomic Profiling of the Digestive Tract of the Rat Flea, Xenopsylla cheopis, Following Blood Feeding and Infection with Yersinia pestis.</title>
        <authorList>
            <person name="Bland D.M."/>
            <person name="Martens C.A."/>
            <person name="Virtaneva K."/>
            <person name="Kanakabandi K."/>
            <person name="Long D."/>
            <person name="Rosenke R."/>
            <person name="Saturday G.A."/>
            <person name="Hoyt F.H."/>
            <person name="Bruno D.P."/>
            <person name="Ribeiro J.M.C."/>
            <person name="Hinnebusch J."/>
        </authorList>
    </citation>
    <scope>NUCLEOTIDE SEQUENCE</scope>
</reference>
<feature type="binding site" evidence="14">
    <location>
        <begin position="118"/>
        <end position="121"/>
    </location>
    <ligand>
        <name>ATP</name>
        <dbReference type="ChEBI" id="CHEBI:30616"/>
    </ligand>
</feature>
<dbReference type="GO" id="GO:0003872">
    <property type="term" value="F:6-phosphofructokinase activity"/>
    <property type="evidence" value="ECO:0007669"/>
    <property type="project" value="UniProtKB-UniRule"/>
</dbReference>
<keyword evidence="9 14" id="KW-0418">Kinase</keyword>
<feature type="binding site" evidence="14">
    <location>
        <position position="571"/>
    </location>
    <ligand>
        <name>beta-D-fructose 2,6-bisphosphate</name>
        <dbReference type="ChEBI" id="CHEBI:58579"/>
        <note>allosteric activator; ligand shared between dimeric partners</note>
    </ligand>
</feature>
<feature type="binding site" evidence="14">
    <location>
        <position position="119"/>
    </location>
    <ligand>
        <name>Mg(2+)</name>
        <dbReference type="ChEBI" id="CHEBI:18420"/>
        <note>catalytic</note>
    </ligand>
</feature>
<feature type="domain" description="Phosphofructokinase" evidence="16">
    <location>
        <begin position="18"/>
        <end position="323"/>
    </location>
</feature>
<evidence type="ECO:0000259" key="16">
    <source>
        <dbReference type="Pfam" id="PF00365"/>
    </source>
</evidence>
<evidence type="ECO:0000256" key="1">
    <source>
        <dbReference type="ARBA" id="ARBA00001946"/>
    </source>
</evidence>
<feature type="active site" description="Proton acceptor" evidence="14">
    <location>
        <position position="166"/>
    </location>
</feature>
<dbReference type="PANTHER" id="PTHR13697:SF4">
    <property type="entry name" value="ATP-DEPENDENT 6-PHOSPHOFRUCTOKINASE"/>
    <property type="match status" value="1"/>
</dbReference>
<evidence type="ECO:0000256" key="7">
    <source>
        <dbReference type="ARBA" id="ARBA00022723"/>
    </source>
</evidence>
<keyword evidence="7 14" id="KW-0479">Metal-binding</keyword>
<keyword evidence="4 14" id="KW-0963">Cytoplasm</keyword>
<evidence type="ECO:0000256" key="15">
    <source>
        <dbReference type="PIRNR" id="PIRNR000533"/>
    </source>
</evidence>
<dbReference type="PIRSF" id="PIRSF000533">
    <property type="entry name" value="ATP_PFK_euk"/>
    <property type="match status" value="1"/>
</dbReference>
<dbReference type="InterPro" id="IPR015912">
    <property type="entry name" value="Phosphofructokinase_CS"/>
</dbReference>
<evidence type="ECO:0000256" key="2">
    <source>
        <dbReference type="ARBA" id="ARBA00004496"/>
    </source>
</evidence>
<dbReference type="GO" id="GO:0005945">
    <property type="term" value="C:6-phosphofructokinase complex"/>
    <property type="evidence" value="ECO:0007669"/>
    <property type="project" value="TreeGrafter"/>
</dbReference>
<name>A0A6M2DPS4_XENCH</name>
<dbReference type="Gene3D" id="3.40.50.460">
    <property type="entry name" value="Phosphofructokinase domain"/>
    <property type="match status" value="2"/>
</dbReference>
<dbReference type="FunFam" id="3.40.50.460:FF:000007">
    <property type="entry name" value="ATP-dependent 6-phosphofructokinase"/>
    <property type="match status" value="1"/>
</dbReference>
<comment type="catalytic activity">
    <reaction evidence="13 14 15">
        <text>beta-D-fructose 6-phosphate + ATP = beta-D-fructose 1,6-bisphosphate + ADP + H(+)</text>
        <dbReference type="Rhea" id="RHEA:16109"/>
        <dbReference type="ChEBI" id="CHEBI:15378"/>
        <dbReference type="ChEBI" id="CHEBI:30616"/>
        <dbReference type="ChEBI" id="CHEBI:32966"/>
        <dbReference type="ChEBI" id="CHEBI:57634"/>
        <dbReference type="ChEBI" id="CHEBI:456216"/>
        <dbReference type="EC" id="2.7.1.11"/>
    </reaction>
</comment>
<feature type="binding site" evidence="14">
    <location>
        <position position="292"/>
    </location>
    <ligand>
        <name>substrate</name>
        <note>ligand shared between dimeric partners</note>
    </ligand>
</feature>
<comment type="similarity">
    <text evidence="14">Belongs to the phosphofructokinase type A (PFKA) family. ATP-dependent PFK group I subfamily. Eukaryotic two domain clade 'E' sub-subfamily.</text>
</comment>
<dbReference type="GO" id="GO:0061621">
    <property type="term" value="P:canonical glycolysis"/>
    <property type="evidence" value="ECO:0007669"/>
    <property type="project" value="TreeGrafter"/>
</dbReference>
<feature type="binding site" description="in other chain" evidence="14">
    <location>
        <position position="475"/>
    </location>
    <ligand>
        <name>beta-D-fructose 2,6-bisphosphate</name>
        <dbReference type="ChEBI" id="CHEBI:58579"/>
        <note>allosteric activator; ligand shared between dimeric partners</note>
    </ligand>
</feature>
<dbReference type="GO" id="GO:0042802">
    <property type="term" value="F:identical protein binding"/>
    <property type="evidence" value="ECO:0007669"/>
    <property type="project" value="TreeGrafter"/>
</dbReference>
<dbReference type="GO" id="GO:0046872">
    <property type="term" value="F:metal ion binding"/>
    <property type="evidence" value="ECO:0007669"/>
    <property type="project" value="UniProtKB-KW"/>
</dbReference>
<dbReference type="InterPro" id="IPR009161">
    <property type="entry name" value="6-Pfructokinase_euk"/>
</dbReference>
<feature type="binding site" description="in other chain" evidence="14">
    <location>
        <begin position="208"/>
        <end position="210"/>
    </location>
    <ligand>
        <name>substrate</name>
        <note>ligand shared between dimeric partners</note>
    </ligand>
</feature>
<comment type="pathway">
    <text evidence="3 14 15">Carbohydrate degradation; glycolysis; D-glyceraldehyde 3-phosphate and glycerone phosphate from D-glucose: step 3/4.</text>
</comment>
<comment type="subunit">
    <text evidence="14">Homotetramer.</text>
</comment>
<comment type="function">
    <text evidence="14">Catalyzes the phosphorylation of D-fructose 6-phosphate to fructose 1,6-bisphosphate by ATP, the first committing step of glycolysis.</text>
</comment>
<dbReference type="EC" id="2.7.1.11" evidence="14"/>
<feature type="binding site" description="in other chain" evidence="14">
    <location>
        <position position="741"/>
    </location>
    <ligand>
        <name>beta-D-fructose 2,6-bisphosphate</name>
        <dbReference type="ChEBI" id="CHEBI:58579"/>
        <note>allosteric activator; ligand shared between dimeric partners</note>
    </ligand>
</feature>
<dbReference type="InterPro" id="IPR022953">
    <property type="entry name" value="ATP_PFK"/>
</dbReference>
<keyword evidence="5 14" id="KW-0021">Allosteric enzyme</keyword>
<dbReference type="GO" id="GO:0048029">
    <property type="term" value="F:monosaccharide binding"/>
    <property type="evidence" value="ECO:0007669"/>
    <property type="project" value="TreeGrafter"/>
</dbReference>
<feature type="binding site" description="in other chain" evidence="14">
    <location>
        <position position="264"/>
    </location>
    <ligand>
        <name>substrate</name>
        <note>ligand shared between dimeric partners</note>
    </ligand>
</feature>
<evidence type="ECO:0000256" key="4">
    <source>
        <dbReference type="ARBA" id="ARBA00022490"/>
    </source>
</evidence>
<evidence type="ECO:0000256" key="13">
    <source>
        <dbReference type="ARBA" id="ARBA00048070"/>
    </source>
</evidence>
<dbReference type="GO" id="GO:0006002">
    <property type="term" value="P:fructose 6-phosphate metabolic process"/>
    <property type="evidence" value="ECO:0007669"/>
    <property type="project" value="InterPro"/>
</dbReference>
<dbReference type="NCBIfam" id="TIGR02478">
    <property type="entry name" value="6PF1K_euk"/>
    <property type="match status" value="1"/>
</dbReference>
<sequence length="769" mass="84538">MEIDEPAFIRNAFKDKCFAVFTSGGDSPGMNAAVRAVVRMGIFLGCKVYFIKEGYQGMVDGCENIVEGTWSSVSGIINMGGTMIGSARCDEFREHTGRLKAALNLVKNGINNLIVIGGDGSLTGANQFRLDWESLINELLQTGQISKEEMNKCKSLHITGMVGSIDNDFCGTDMTIGTDSALHRIVDAIDAIVSTAYSHKRTFVMEVMGRHCGYLAIVAGLCVEADYIFVPEDPPDSDWPSVLCSSLSKQRLAGRRQNIVIVSEGAVDRNGEPITAHKIQEVITKRLKQDTRITVLGHVQRGGSPSAFDRLLGCRMGVEAVLALMEANDDTEPCVVTLHRNQTIRLPLMECVQKTNAVSKALRDKNWKQAVNLRGISFARNLETYKMLTLPKPPMHPSFLPYKVQCLAVIHIGAPACGMNAAVRSFVRNSIYRGHNVLGIHEGIEGLIAGKLKPLEWSTVSGFVSKGGAYLGTKRMIPTSENLEKIAELFNKFKITGLLIIGGFEAFKAGLTFVEHRTTYKEFCIPIALIPSTISNNVPGTDFSLGSDTALNEISVICDRIKQSAQGSTNRVFIIETMGGFCGYLATLAGLAGGADASYIFEEKTSIRHLQNDLEHMESKMRSGIQRGLILRNEKSSKNYDTEFISKLFSEEGEGIFTTRTNVLGHMQQGDSPSPFDRNMGTKLAAKCAEWMHEQIIANTKSDGSIYTDASSTACLLGVVGRQCQFSSLQDLAKETDFEHRIPKRQWWMTLRPLLRILSTENVTFECDN</sequence>
<comment type="cofactor">
    <cofactor evidence="1 14">
        <name>Mg(2+)</name>
        <dbReference type="ChEBI" id="CHEBI:18420"/>
    </cofactor>
</comment>
<keyword evidence="10 14" id="KW-0067">ATP-binding</keyword>
<dbReference type="InterPro" id="IPR000023">
    <property type="entry name" value="Phosphofructokinase_dom"/>
</dbReference>
<protein>
    <recommendedName>
        <fullName evidence="14">ATP-dependent 6-phosphofructokinase</fullName>
        <shortName evidence="14">ATP-PFK</shortName>
        <shortName evidence="14">Phosphofructokinase</shortName>
        <ecNumber evidence="14">2.7.1.11</ecNumber>
    </recommendedName>
    <alternativeName>
        <fullName evidence="14">Phosphohexokinase</fullName>
    </alternativeName>
</protein>
<dbReference type="AlphaFoldDB" id="A0A6M2DPS4"/>
<feature type="binding site" evidence="14">
    <location>
        <position position="660"/>
    </location>
    <ligand>
        <name>beta-D-fructose 2,6-bisphosphate</name>
        <dbReference type="ChEBI" id="CHEBI:58579"/>
        <note>allosteric activator; ligand shared between dimeric partners</note>
    </ligand>
</feature>
<keyword evidence="8 14" id="KW-0547">Nucleotide-binding</keyword>
<evidence type="ECO:0000256" key="3">
    <source>
        <dbReference type="ARBA" id="ARBA00004679"/>
    </source>
</evidence>
<dbReference type="InterPro" id="IPR035966">
    <property type="entry name" value="PKF_sf"/>
</dbReference>
<evidence type="ECO:0000256" key="9">
    <source>
        <dbReference type="ARBA" id="ARBA00022777"/>
    </source>
</evidence>
<feature type="binding site" description="in other chain" evidence="14">
    <location>
        <begin position="298"/>
        <end position="301"/>
    </location>
    <ligand>
        <name>substrate</name>
        <note>ligand shared between dimeric partners</note>
    </ligand>
</feature>
<proteinExistence type="inferred from homology"/>
<feature type="binding site" evidence="14">
    <location>
        <position position="201"/>
    </location>
    <ligand>
        <name>substrate</name>
        <note>ligand shared between dimeric partners</note>
    </ligand>
</feature>
<evidence type="ECO:0000256" key="11">
    <source>
        <dbReference type="ARBA" id="ARBA00022842"/>
    </source>
</evidence>
<dbReference type="GO" id="GO:0070095">
    <property type="term" value="F:fructose-6-phosphate binding"/>
    <property type="evidence" value="ECO:0007669"/>
    <property type="project" value="TreeGrafter"/>
</dbReference>
<dbReference type="GO" id="GO:0005524">
    <property type="term" value="F:ATP binding"/>
    <property type="evidence" value="ECO:0007669"/>
    <property type="project" value="UniProtKB-KW"/>
</dbReference>
<evidence type="ECO:0000256" key="8">
    <source>
        <dbReference type="ARBA" id="ARBA00022741"/>
    </source>
</evidence>
<keyword evidence="6 14" id="KW-0808">Transferase</keyword>
<dbReference type="GO" id="GO:0016208">
    <property type="term" value="F:AMP binding"/>
    <property type="evidence" value="ECO:0007669"/>
    <property type="project" value="TreeGrafter"/>
</dbReference>
<feature type="binding site" evidence="14">
    <location>
        <position position="25"/>
    </location>
    <ligand>
        <name>ATP</name>
        <dbReference type="ChEBI" id="CHEBI:30616"/>
    </ligand>
</feature>
<accession>A0A6M2DPS4</accession>
<dbReference type="FunFam" id="3.40.50.460:FF:000008">
    <property type="entry name" value="ATP-dependent 6-phosphofructokinase"/>
    <property type="match status" value="1"/>
</dbReference>
<feature type="binding site" description="in other chain" evidence="14">
    <location>
        <begin position="533"/>
        <end position="537"/>
    </location>
    <ligand>
        <name>beta-D-fructose 2,6-bisphosphate</name>
        <dbReference type="ChEBI" id="CHEBI:58579"/>
        <note>allosteric activator; ligand shared between dimeric partners</note>
    </ligand>
</feature>
<dbReference type="HAMAP" id="MF_03184">
    <property type="entry name" value="Phosphofructokinase_I_E"/>
    <property type="match status" value="1"/>
</dbReference>
<dbReference type="Gene3D" id="3.40.50.450">
    <property type="match status" value="2"/>
</dbReference>
<evidence type="ECO:0000256" key="14">
    <source>
        <dbReference type="HAMAP-Rule" id="MF_03184"/>
    </source>
</evidence>
<evidence type="ECO:0000256" key="6">
    <source>
        <dbReference type="ARBA" id="ARBA00022679"/>
    </source>
</evidence>
<evidence type="ECO:0000313" key="17">
    <source>
        <dbReference type="EMBL" id="NOV48176.1"/>
    </source>
</evidence>
<dbReference type="PROSITE" id="PS00433">
    <property type="entry name" value="PHOSPHOFRUCTOKINASE"/>
    <property type="match status" value="1"/>
</dbReference>
<feature type="binding site" description="in other chain" evidence="14">
    <location>
        <position position="634"/>
    </location>
    <ligand>
        <name>beta-D-fructose 2,6-bisphosphate</name>
        <dbReference type="ChEBI" id="CHEBI:58579"/>
        <note>allosteric activator; ligand shared between dimeric partners</note>
    </ligand>
</feature>
<dbReference type="PRINTS" id="PR00476">
    <property type="entry name" value="PHFRCTKINASE"/>
</dbReference>
<feature type="region of interest" description="N-terminal catalytic PFK domain 1" evidence="14">
    <location>
        <begin position="1"/>
        <end position="390"/>
    </location>
</feature>
<feature type="binding site" description="in other chain" evidence="14">
    <location>
        <begin position="666"/>
        <end position="669"/>
    </location>
    <ligand>
        <name>beta-D-fructose 2,6-bisphosphate</name>
        <dbReference type="ChEBI" id="CHEBI:58579"/>
        <note>allosteric activator; ligand shared between dimeric partners</note>
    </ligand>
</feature>
<feature type="binding site" description="in other chain" evidence="14">
    <location>
        <begin position="164"/>
        <end position="166"/>
    </location>
    <ligand>
        <name>substrate</name>
        <note>ligand shared between dimeric partners</note>
    </ligand>
</feature>
<dbReference type="SUPFAM" id="SSF53784">
    <property type="entry name" value="Phosphofructokinase"/>
    <property type="match status" value="2"/>
</dbReference>
<comment type="activity regulation">
    <text evidence="14">Allosterically activated by ADP, AMP, or fructose 2,6-bisphosphate, and allosterically inhibited by ATP or citrate.</text>
</comment>
<dbReference type="Pfam" id="PF00365">
    <property type="entry name" value="PFK"/>
    <property type="match status" value="2"/>
</dbReference>
<dbReference type="FunFam" id="3.40.50.450:FF:000043">
    <property type="entry name" value="ATP-dependent 6-phosphofructokinase, platelet type"/>
    <property type="match status" value="1"/>
</dbReference>
<feature type="binding site" evidence="14">
    <location>
        <begin position="88"/>
        <end position="89"/>
    </location>
    <ligand>
        <name>ATP</name>
        <dbReference type="ChEBI" id="CHEBI:30616"/>
    </ligand>
</feature>
<comment type="subcellular location">
    <subcellularLocation>
        <location evidence="2 14">Cytoplasm</location>
    </subcellularLocation>
</comment>
<keyword evidence="11 14" id="KW-0460">Magnesium</keyword>
<feature type="binding site" description="in other chain" evidence="14">
    <location>
        <begin position="578"/>
        <end position="580"/>
    </location>
    <ligand>
        <name>beta-D-fructose 2,6-bisphosphate</name>
        <dbReference type="ChEBI" id="CHEBI:58579"/>
        <note>allosteric activator; ligand shared between dimeric partners</note>
    </ligand>
</feature>
<comment type="caution">
    <text evidence="14">Lacks conserved residue(s) required for the propagation of feature annotation.</text>
</comment>
<dbReference type="GO" id="GO:0030388">
    <property type="term" value="P:fructose 1,6-bisphosphate metabolic process"/>
    <property type="evidence" value="ECO:0007669"/>
    <property type="project" value="TreeGrafter"/>
</dbReference>
<evidence type="ECO:0000256" key="12">
    <source>
        <dbReference type="ARBA" id="ARBA00023152"/>
    </source>
</evidence>
<dbReference type="UniPathway" id="UPA00109">
    <property type="reaction ID" value="UER00182"/>
</dbReference>
<dbReference type="EMBL" id="GIIL01004450">
    <property type="protein sequence ID" value="NOV48176.1"/>
    <property type="molecule type" value="Transcribed_RNA"/>
</dbReference>
<evidence type="ECO:0000256" key="10">
    <source>
        <dbReference type="ARBA" id="ARBA00022840"/>
    </source>
</evidence>
<comment type="similarity">
    <text evidence="15">Belongs to the phosphofructokinase type A (PFKA) family. ATP-dependent PFK group I subfamily. Eukaryotic two domain clade "E" sub-subfamily.</text>
</comment>
<feature type="domain" description="Phosphofructokinase" evidence="16">
    <location>
        <begin position="407"/>
        <end position="691"/>
    </location>
</feature>
<evidence type="ECO:0000256" key="5">
    <source>
        <dbReference type="ARBA" id="ARBA00022533"/>
    </source>
</evidence>
<keyword evidence="12 14" id="KW-0324">Glycolysis</keyword>
<organism evidence="17">
    <name type="scientific">Xenopsylla cheopis</name>
    <name type="common">Oriental rat flea</name>
    <name type="synonym">Pulex cheopis</name>
    <dbReference type="NCBI Taxonomy" id="163159"/>
    <lineage>
        <taxon>Eukaryota</taxon>
        <taxon>Metazoa</taxon>
        <taxon>Ecdysozoa</taxon>
        <taxon>Arthropoda</taxon>
        <taxon>Hexapoda</taxon>
        <taxon>Insecta</taxon>
        <taxon>Pterygota</taxon>
        <taxon>Neoptera</taxon>
        <taxon>Endopterygota</taxon>
        <taxon>Siphonaptera</taxon>
        <taxon>Pulicidae</taxon>
        <taxon>Xenopsyllinae</taxon>
        <taxon>Xenopsylla</taxon>
    </lineage>
</organism>
<dbReference type="PANTHER" id="PTHR13697">
    <property type="entry name" value="PHOSPHOFRUCTOKINASE"/>
    <property type="match status" value="1"/>
</dbReference>